<keyword evidence="2" id="KW-1185">Reference proteome</keyword>
<dbReference type="EMBL" id="JAHLJV010000026">
    <property type="protein sequence ID" value="KAK1593363.1"/>
    <property type="molecule type" value="Genomic_DNA"/>
</dbReference>
<proteinExistence type="predicted"/>
<comment type="caution">
    <text evidence="1">The sequence shown here is derived from an EMBL/GenBank/DDBJ whole genome shotgun (WGS) entry which is preliminary data.</text>
</comment>
<evidence type="ECO:0000313" key="2">
    <source>
        <dbReference type="Proteomes" id="UP001230504"/>
    </source>
</evidence>
<dbReference type="GeneID" id="85441963"/>
<organism evidence="1 2">
    <name type="scientific">Colletotrichum navitas</name>
    <dbReference type="NCBI Taxonomy" id="681940"/>
    <lineage>
        <taxon>Eukaryota</taxon>
        <taxon>Fungi</taxon>
        <taxon>Dikarya</taxon>
        <taxon>Ascomycota</taxon>
        <taxon>Pezizomycotina</taxon>
        <taxon>Sordariomycetes</taxon>
        <taxon>Hypocreomycetidae</taxon>
        <taxon>Glomerellales</taxon>
        <taxon>Glomerellaceae</taxon>
        <taxon>Colletotrichum</taxon>
        <taxon>Colletotrichum graminicola species complex</taxon>
    </lineage>
</organism>
<protein>
    <submittedName>
        <fullName evidence="1">Uncharacterized protein</fullName>
    </submittedName>
</protein>
<reference evidence="1" key="1">
    <citation type="submission" date="2021-06" db="EMBL/GenBank/DDBJ databases">
        <title>Comparative genomics, transcriptomics and evolutionary studies reveal genomic signatures of adaptation to plant cell wall in hemibiotrophic fungi.</title>
        <authorList>
            <consortium name="DOE Joint Genome Institute"/>
            <person name="Baroncelli R."/>
            <person name="Diaz J.F."/>
            <person name="Benocci T."/>
            <person name="Peng M."/>
            <person name="Battaglia E."/>
            <person name="Haridas S."/>
            <person name="Andreopoulos W."/>
            <person name="Labutti K."/>
            <person name="Pangilinan J."/>
            <person name="Floch G.L."/>
            <person name="Makela M.R."/>
            <person name="Henrissat B."/>
            <person name="Grigoriev I.V."/>
            <person name="Crouch J.A."/>
            <person name="De Vries R.P."/>
            <person name="Sukno S.A."/>
            <person name="Thon M.R."/>
        </authorList>
    </citation>
    <scope>NUCLEOTIDE SEQUENCE</scope>
    <source>
        <strain evidence="1">CBS 125086</strain>
    </source>
</reference>
<evidence type="ECO:0000313" key="1">
    <source>
        <dbReference type="EMBL" id="KAK1593363.1"/>
    </source>
</evidence>
<name>A0AAD8Q068_9PEZI</name>
<dbReference type="Proteomes" id="UP001230504">
    <property type="component" value="Unassembled WGS sequence"/>
</dbReference>
<accession>A0AAD8Q068</accession>
<sequence>MYLLQQVNMMLGTLSWRRASPPLLIPSSSVGNRPPSSPVQIPMFPPITHTLEHRLRVPHHPSHP</sequence>
<dbReference type="AlphaFoldDB" id="A0AAD8Q068"/>
<gene>
    <name evidence="1" type="ORF">LY79DRAFT_552615</name>
</gene>
<dbReference type="RefSeq" id="XP_060414674.1">
    <property type="nucleotide sequence ID" value="XM_060557723.1"/>
</dbReference>